<dbReference type="EMBL" id="LROR01000054">
    <property type="protein sequence ID" value="OBR93130.1"/>
    <property type="molecule type" value="Genomic_DNA"/>
</dbReference>
<evidence type="ECO:0000313" key="2">
    <source>
        <dbReference type="EMBL" id="OAA94386.1"/>
    </source>
</evidence>
<evidence type="ECO:0000313" key="3">
    <source>
        <dbReference type="EMBL" id="OBR93130.1"/>
    </source>
</evidence>
<feature type="transmembrane region" description="Helical" evidence="1">
    <location>
        <begin position="28"/>
        <end position="48"/>
    </location>
</feature>
<keyword evidence="1" id="KW-0812">Transmembrane</keyword>
<dbReference type="AlphaFoldDB" id="A0A166TZL0"/>
<protein>
    <submittedName>
        <fullName evidence="2">Uncharacterized protein</fullName>
    </submittedName>
</protein>
<evidence type="ECO:0000313" key="4">
    <source>
        <dbReference type="Proteomes" id="UP000077384"/>
    </source>
</evidence>
<dbReference type="EMBL" id="LITQ01000003">
    <property type="protein sequence ID" value="OAA94386.1"/>
    <property type="molecule type" value="Genomic_DNA"/>
</dbReference>
<evidence type="ECO:0000313" key="5">
    <source>
        <dbReference type="Proteomes" id="UP000093694"/>
    </source>
</evidence>
<comment type="caution">
    <text evidence="2">The sequence shown here is derived from an EMBL/GenBank/DDBJ whole genome shotgun (WGS) entry which is preliminary data.</text>
</comment>
<evidence type="ECO:0000256" key="1">
    <source>
        <dbReference type="SAM" id="Phobius"/>
    </source>
</evidence>
<reference evidence="2 4" key="1">
    <citation type="journal article" date="2015" name="Biotechnol. Bioeng.">
        <title>Genome sequence and phenotypic characterization of Caulobacter segnis.</title>
        <authorList>
            <person name="Patel S."/>
            <person name="Fletcher B."/>
            <person name="Scott D.C."/>
            <person name="Ely B."/>
        </authorList>
    </citation>
    <scope>NUCLEOTIDE SEQUENCE [LARGE SCALE GENOMIC DNA]</scope>
    <source>
        <strain evidence="2 4">PS02</strain>
    </source>
</reference>
<reference evidence="3 5" key="2">
    <citation type="journal article" date="2016" name="Front. Microbiol.">
        <title>Industrial Acetogenic Biocatalysts: A Comparative Metabolic and Genomic Analysis.</title>
        <authorList>
            <person name="Bengelsdorf F."/>
            <person name="Poehlein A."/>
            <person name="Sonja S."/>
            <person name="Erz C."/>
            <person name="Hummel T."/>
            <person name="Hoffmeister S."/>
            <person name="Daniel R."/>
            <person name="Durre P."/>
        </authorList>
    </citation>
    <scope>NUCLEOTIDE SEQUENCE [LARGE SCALE GENOMIC DNA]</scope>
    <source>
        <strain evidence="3 5">PTA-10522</strain>
    </source>
</reference>
<keyword evidence="5" id="KW-1185">Reference proteome</keyword>
<keyword evidence="1" id="KW-0472">Membrane</keyword>
<accession>A0A166TZL0</accession>
<organism evidence="2 4">
    <name type="scientific">Clostridium coskatii</name>
    <dbReference type="NCBI Taxonomy" id="1705578"/>
    <lineage>
        <taxon>Bacteria</taxon>
        <taxon>Bacillati</taxon>
        <taxon>Bacillota</taxon>
        <taxon>Clostridia</taxon>
        <taxon>Eubacteriales</taxon>
        <taxon>Clostridiaceae</taxon>
        <taxon>Clostridium</taxon>
    </lineage>
</organism>
<dbReference type="Proteomes" id="UP000093694">
    <property type="component" value="Unassembled WGS sequence"/>
</dbReference>
<dbReference type="Proteomes" id="UP000077384">
    <property type="component" value="Unassembled WGS sequence"/>
</dbReference>
<gene>
    <name evidence="3" type="ORF">CLCOS_26020</name>
    <name evidence="2" type="ORF">WX73_02932</name>
</gene>
<sequence>MYFLLVILGMFFSFILFFTGIQNKNSDIISIGSVLSIFFLLIFINIYIPDVVHSLKTGLISISSLW</sequence>
<proteinExistence type="predicted"/>
<name>A0A166TZL0_9CLOT</name>
<dbReference type="RefSeq" id="WP_023163122.1">
    <property type="nucleotide sequence ID" value="NZ_LITQ01000003.1"/>
</dbReference>
<keyword evidence="1" id="KW-1133">Transmembrane helix</keyword>